<keyword evidence="7 9" id="KW-0472">Membrane</keyword>
<dbReference type="Gene3D" id="3.40.50.300">
    <property type="entry name" value="P-loop containing nucleotide triphosphate hydrolases"/>
    <property type="match status" value="1"/>
</dbReference>
<feature type="transmembrane region" description="Helical" evidence="9">
    <location>
        <begin position="1718"/>
        <end position="1737"/>
    </location>
</feature>
<feature type="signal peptide" evidence="10">
    <location>
        <begin position="1"/>
        <end position="21"/>
    </location>
</feature>
<organism evidence="13 14">
    <name type="scientific">Durusdinium trenchii</name>
    <dbReference type="NCBI Taxonomy" id="1381693"/>
    <lineage>
        <taxon>Eukaryota</taxon>
        <taxon>Sar</taxon>
        <taxon>Alveolata</taxon>
        <taxon>Dinophyceae</taxon>
        <taxon>Suessiales</taxon>
        <taxon>Symbiodiniaceae</taxon>
        <taxon>Durusdinium</taxon>
    </lineage>
</organism>
<keyword evidence="10" id="KW-0732">Signal</keyword>
<accession>A0ABP0S883</accession>
<dbReference type="Pfam" id="PF00005">
    <property type="entry name" value="ABC_tran"/>
    <property type="match status" value="1"/>
</dbReference>
<feature type="domain" description="Cytochrome c" evidence="12">
    <location>
        <begin position="28"/>
        <end position="237"/>
    </location>
</feature>
<evidence type="ECO:0000256" key="6">
    <source>
        <dbReference type="ARBA" id="ARBA00023004"/>
    </source>
</evidence>
<name>A0ABP0S883_9DINO</name>
<feature type="transmembrane region" description="Helical" evidence="9">
    <location>
        <begin position="1510"/>
        <end position="1532"/>
    </location>
</feature>
<dbReference type="SUPFAM" id="SSF52540">
    <property type="entry name" value="P-loop containing nucleoside triphosphate hydrolases"/>
    <property type="match status" value="1"/>
</dbReference>
<feature type="transmembrane region" description="Helical" evidence="9">
    <location>
        <begin position="1240"/>
        <end position="1258"/>
    </location>
</feature>
<dbReference type="InterPro" id="IPR011444">
    <property type="entry name" value="DUF1549"/>
</dbReference>
<dbReference type="PROSITE" id="PS51007">
    <property type="entry name" value="CYTC"/>
    <property type="match status" value="1"/>
</dbReference>
<dbReference type="InterPro" id="IPR022655">
    <property type="entry name" value="DUF1553"/>
</dbReference>
<evidence type="ECO:0000256" key="8">
    <source>
        <dbReference type="PROSITE-ProRule" id="PRU00433"/>
    </source>
</evidence>
<comment type="subcellular location">
    <subcellularLocation>
        <location evidence="1">Membrane</location>
        <topology evidence="1">Multi-pass membrane protein</topology>
    </subcellularLocation>
</comment>
<feature type="transmembrane region" description="Helical" evidence="9">
    <location>
        <begin position="1475"/>
        <end position="1498"/>
    </location>
</feature>
<dbReference type="InterPro" id="IPR027417">
    <property type="entry name" value="P-loop_NTPase"/>
</dbReference>
<feature type="transmembrane region" description="Helical" evidence="9">
    <location>
        <begin position="1557"/>
        <end position="1579"/>
    </location>
</feature>
<dbReference type="Pfam" id="PF02517">
    <property type="entry name" value="Rce1-like"/>
    <property type="match status" value="1"/>
</dbReference>
<evidence type="ECO:0000256" key="5">
    <source>
        <dbReference type="ARBA" id="ARBA00022989"/>
    </source>
</evidence>
<evidence type="ECO:0000256" key="4">
    <source>
        <dbReference type="ARBA" id="ARBA00022723"/>
    </source>
</evidence>
<dbReference type="NCBIfam" id="NF041647">
    <property type="entry name" value="ABC_perm_CPBP"/>
    <property type="match status" value="1"/>
</dbReference>
<evidence type="ECO:0000256" key="7">
    <source>
        <dbReference type="ARBA" id="ARBA00023136"/>
    </source>
</evidence>
<evidence type="ECO:0000256" key="3">
    <source>
        <dbReference type="ARBA" id="ARBA00022692"/>
    </source>
</evidence>
<dbReference type="PANTHER" id="PTHR35889">
    <property type="entry name" value="CYCLOINULO-OLIGOSACCHARIDE FRUCTANOTRANSFERASE-RELATED"/>
    <property type="match status" value="1"/>
</dbReference>
<dbReference type="PROSITE" id="PS50893">
    <property type="entry name" value="ABC_TRANSPORTER_2"/>
    <property type="match status" value="1"/>
</dbReference>
<feature type="transmembrane region" description="Helical" evidence="9">
    <location>
        <begin position="1326"/>
        <end position="1347"/>
    </location>
</feature>
<dbReference type="InterPro" id="IPR036909">
    <property type="entry name" value="Cyt_c-like_dom_sf"/>
</dbReference>
<dbReference type="Proteomes" id="UP001642484">
    <property type="component" value="Unassembled WGS sequence"/>
</dbReference>
<feature type="transmembrane region" description="Helical" evidence="9">
    <location>
        <begin position="1436"/>
        <end position="1455"/>
    </location>
</feature>
<feature type="transmembrane region" description="Helical" evidence="9">
    <location>
        <begin position="1293"/>
        <end position="1314"/>
    </location>
</feature>
<comment type="caution">
    <text evidence="13">The sequence shown here is derived from an EMBL/GenBank/DDBJ whole genome shotgun (WGS) entry which is preliminary data.</text>
</comment>
<dbReference type="InterPro" id="IPR003439">
    <property type="entry name" value="ABC_transporter-like_ATP-bd"/>
</dbReference>
<dbReference type="InterPro" id="IPR013525">
    <property type="entry name" value="ABC2_TM"/>
</dbReference>
<protein>
    <submittedName>
        <fullName evidence="13">Uncharacterized protein</fullName>
    </submittedName>
</protein>
<dbReference type="Pfam" id="PF12698">
    <property type="entry name" value="ABC2_membrane_3"/>
    <property type="match status" value="1"/>
</dbReference>
<dbReference type="PANTHER" id="PTHR35889:SF3">
    <property type="entry name" value="F-BOX DOMAIN-CONTAINING PROTEIN"/>
    <property type="match status" value="1"/>
</dbReference>
<dbReference type="InterPro" id="IPR009056">
    <property type="entry name" value="Cyt_c-like_dom"/>
</dbReference>
<evidence type="ECO:0000256" key="9">
    <source>
        <dbReference type="SAM" id="Phobius"/>
    </source>
</evidence>
<feature type="transmembrane region" description="Helical" evidence="9">
    <location>
        <begin position="1591"/>
        <end position="1608"/>
    </location>
</feature>
<evidence type="ECO:0000259" key="12">
    <source>
        <dbReference type="PROSITE" id="PS51007"/>
    </source>
</evidence>
<gene>
    <name evidence="13" type="ORF">CCMP2556_LOCUS50569</name>
</gene>
<dbReference type="EMBL" id="CAXAMN010027128">
    <property type="protein sequence ID" value="CAK9108556.1"/>
    <property type="molecule type" value="Genomic_DNA"/>
</dbReference>
<keyword evidence="3 9" id="KW-0812">Transmembrane</keyword>
<keyword evidence="14" id="KW-1185">Reference proteome</keyword>
<dbReference type="Pfam" id="PF07635">
    <property type="entry name" value="PSCyt1"/>
    <property type="match status" value="1"/>
</dbReference>
<reference evidence="13 14" key="1">
    <citation type="submission" date="2024-02" db="EMBL/GenBank/DDBJ databases">
        <authorList>
            <person name="Chen Y."/>
            <person name="Shah S."/>
            <person name="Dougan E. K."/>
            <person name="Thang M."/>
            <person name="Chan C."/>
        </authorList>
    </citation>
    <scope>NUCLEOTIDE SEQUENCE [LARGE SCALE GENOMIC DNA]</scope>
</reference>
<keyword evidence="4 8" id="KW-0479">Metal-binding</keyword>
<keyword evidence="2 8" id="KW-0349">Heme</keyword>
<dbReference type="Pfam" id="PF07583">
    <property type="entry name" value="PSCyt2"/>
    <property type="match status" value="1"/>
</dbReference>
<feature type="chain" id="PRO_5047121120" evidence="10">
    <location>
        <begin position="22"/>
        <end position="2101"/>
    </location>
</feature>
<dbReference type="Pfam" id="PF07587">
    <property type="entry name" value="PSD1"/>
    <property type="match status" value="1"/>
</dbReference>
<feature type="transmembrane region" description="Helical" evidence="9">
    <location>
        <begin position="1197"/>
        <end position="1215"/>
    </location>
</feature>
<evidence type="ECO:0000313" key="14">
    <source>
        <dbReference type="Proteomes" id="UP001642484"/>
    </source>
</evidence>
<feature type="domain" description="ABC transporter" evidence="11">
    <location>
        <begin position="720"/>
        <end position="938"/>
    </location>
</feature>
<keyword evidence="5 9" id="KW-1133">Transmembrane helix</keyword>
<evidence type="ECO:0000256" key="10">
    <source>
        <dbReference type="SAM" id="SignalP"/>
    </source>
</evidence>
<feature type="transmembrane region" description="Helical" evidence="9">
    <location>
        <begin position="1678"/>
        <end position="1698"/>
    </location>
</feature>
<dbReference type="InterPro" id="IPR003675">
    <property type="entry name" value="Rce1/LyrA-like_dom"/>
</dbReference>
<dbReference type="InterPro" id="IPR011429">
    <property type="entry name" value="Cyt_c_Planctomycete-type"/>
</dbReference>
<proteinExistence type="predicted"/>
<keyword evidence="6 8" id="KW-0408">Iron</keyword>
<feature type="transmembrane region" description="Helical" evidence="9">
    <location>
        <begin position="1367"/>
        <end position="1400"/>
    </location>
</feature>
<sequence length="2101" mass="237141">MNRNILTLSFVSLCLLQASTSLVYSADQAERDGHRFFEQHVRPLLVQHCYECHGEDKQKGDLRVDSIGQLLAGGESGPAIEPHKPAESLLIEAVKYESYEMPPSGKLPDEKIAILEKWIKMGAPWPGQEQVAASRSVGDKITEEDRQFWSFQPLRAPEPPHLDNDQWSRNNIDRFIFRKLSDNQIAPTDEASAEDLVRRLYFDLIGLPPTPEQVDAFLADSSDAAYEKLVDELLASPRHGEHWARFWLDLVRYAESDGFRKDDYRPDAWRYRDYVINSFNEDKPFNEFTREQIAGDEIAPNNPDALVATGFLRHGIYEYNQRDARTQWQDMLNDITDTVGDTFLGMGMGCARCHDHKFDPILQKDYFRLQAFFANIAMPYDAAVATDQQHDEFQQAQAKWEAATKEIREKIDALEKPKLESMRHAMVMMFPEDIQEMVAKPDHEQTSYEKQLSHLVELQVIDKQKTVATKFKGEEKKEYEALKAELKKFDHLKPKSLPTGLTVTDYGDQAPPVFIPSKERLGEIAPGFLTIFDPKVAHIEPMPAEVESTGRRTTLANWLTEEKHPLTTRVIVNRIWKEHFGAGIVNSPSDFGHLGEEPTHPELLDWLATRFVENGWSLKWLHRQIVLSATYRQSSLRDDPQAKLIDPQNRLLWKANVRRLTAEQLRDAQLAATGNLSLKAGGPGETAKTSRRRSIYTKFMRNSRDEVLDAFDLPDRMTSSPTRNVTTSPSQSLLLINGEWTLKRAEEMAKRIRGDGSASLESQALVAGFDVARFPESVRANIGFMSCNTGIYDRMTAREMVEYYGRLYGIEEEPLQARIEEIFETLQMNEIRDVLGSKMSTGMKQKVSIARTIVHDPPVLIFDEPTSGLDVLVARAVLEAVDALRNMGKCIIFSTHIMREVEKLCDRVAIIHKGKILDRGTVDELIEKYEQPDIEEVRDQLRDRRTLFMVAVLPLLLYPALGIGMVQMTVTFAEQMRNVVVIGADEIPPPELIRDHRFVSIYFNQSEDAEKLRVITDEPLSLDNPELNEKSREELEQFLSLIEKKRPTLDRLAIVQEQLNQGVDDKSEKAKLVAEEIELREQVTSWFSVAPAQVLVIFPEGFRNEYDQISQRMAQGLFRDIELENPPRPIILHNSADEKSDIAYQRVRQVLNEWEELLLEKRLKEASLPRSLPDPVQSTTVDLAEADEIAANVWSKIFPALLVIMSVTGAFYPAIDLGAGEKERGTMETLLISPATRTEIVLGKFLTVMLFSITTALLNLTSMGFTGQHMLTAVASGSPAAMGDISFPPALSLMWVVLLAVPLAALFSALSLSFAMFAKSSKEGQYYLTPLLMVTMGLTMFCLNPAVELTPYYSILPVVGPALLLKSLLLGGVTAVAASAYVVPVLVTSFTYSALALWWAIEQFQGEGILFREAERFELGLWIKHLLRDKEETPSFMEAGVCFVLIALLQFIFLTSMQRNPTLMTDPTNMVVVQMIYLIATVGFPPLMMALLLTTRPFKSLKFNLCSWKMLAAAVVLPLALQPLALTLLAWLDPYFPPMPAGGEQLMKAMATNEVPLWLSFATFAIAPAVCEELAFRGFILSGLQRSRHKWLPIVISALLFGVIHMIPKQQFNASLLGLVLGLIAVRSRSLIPCIIFHLIFNGTQVLATRLEVESLEVGIARYLVKITETPAGEPTMIFTPACLAACAAISVTILYWLIRLDRSPEQDQRPVQNNRLIILFCAVITLLCLTFPPTAVANEAERLVQQLGDRRFSMRSRAEQQLLELGYQSFEAISLGTESDDPEIRYRATRLLKLLQREAFADQHHQLRKNPWLVPEQLAPGWLAFHQLLGDGKDSRELYVQILNSEPDLILALNRPHWQLQFERRCADLKAFSHQRQQAEVEPGTIAALLFLGCHPDNQASGEASSVINMMLGDDQFRDAVRHSASSDVLKALISEWIRTNQNSSPMQRLSDAATFELDAALDVAREIVAARKNLHSSSIYLVNAIFYLALYGKSEVIEELEVLLNEKQQLFGSHRTSQMDVQIRDVALAALLYINNQSPQEYGFHDLAPKTGYLYIGSSAKFRSPEIREKAIQKWQNWRAEHLGEPIPNDLDASIGEQL</sequence>
<evidence type="ECO:0000256" key="1">
    <source>
        <dbReference type="ARBA" id="ARBA00004141"/>
    </source>
</evidence>
<dbReference type="SUPFAM" id="SSF46626">
    <property type="entry name" value="Cytochrome c"/>
    <property type="match status" value="1"/>
</dbReference>
<evidence type="ECO:0000313" key="13">
    <source>
        <dbReference type="EMBL" id="CAK9108556.1"/>
    </source>
</evidence>
<evidence type="ECO:0000259" key="11">
    <source>
        <dbReference type="PROSITE" id="PS50893"/>
    </source>
</evidence>
<evidence type="ECO:0000256" key="2">
    <source>
        <dbReference type="ARBA" id="ARBA00022617"/>
    </source>
</evidence>